<proteinExistence type="predicted"/>
<dbReference type="EMBL" id="BARU01037037">
    <property type="protein sequence ID" value="GAH83787.1"/>
    <property type="molecule type" value="Genomic_DNA"/>
</dbReference>
<sequence length="133" mass="15078">MEKEKEKEIQIQDITCCAQNSSCCGPAASSLKNPAEKVEIKPMMRDPNKLNVDIYVPLKICTCEWSSFMNSVFAALTPYMKYIDHQTKDCQSGEARKQGINGKCIIIDEKTKIVSHLSLKKQLPKLLEERNLI</sequence>
<evidence type="ECO:0000313" key="1">
    <source>
        <dbReference type="EMBL" id="GAH83787.1"/>
    </source>
</evidence>
<reference evidence="1" key="1">
    <citation type="journal article" date="2014" name="Front. Microbiol.">
        <title>High frequency of phylogenetically diverse reductive dehalogenase-homologous genes in deep subseafloor sedimentary metagenomes.</title>
        <authorList>
            <person name="Kawai M."/>
            <person name="Futagami T."/>
            <person name="Toyoda A."/>
            <person name="Takaki Y."/>
            <person name="Nishi S."/>
            <person name="Hori S."/>
            <person name="Arai W."/>
            <person name="Tsubouchi T."/>
            <person name="Morono Y."/>
            <person name="Uchiyama I."/>
            <person name="Ito T."/>
            <person name="Fujiyama A."/>
            <person name="Inagaki F."/>
            <person name="Takami H."/>
        </authorList>
    </citation>
    <scope>NUCLEOTIDE SEQUENCE</scope>
    <source>
        <strain evidence="1">Expedition CK06-06</strain>
    </source>
</reference>
<gene>
    <name evidence="1" type="ORF">S03H2_57765</name>
</gene>
<protein>
    <submittedName>
        <fullName evidence="1">Uncharacterized protein</fullName>
    </submittedName>
</protein>
<accession>X1IQ07</accession>
<comment type="caution">
    <text evidence="1">The sequence shown here is derived from an EMBL/GenBank/DDBJ whole genome shotgun (WGS) entry which is preliminary data.</text>
</comment>
<dbReference type="AlphaFoldDB" id="X1IQ07"/>
<organism evidence="1">
    <name type="scientific">marine sediment metagenome</name>
    <dbReference type="NCBI Taxonomy" id="412755"/>
    <lineage>
        <taxon>unclassified sequences</taxon>
        <taxon>metagenomes</taxon>
        <taxon>ecological metagenomes</taxon>
    </lineage>
</organism>
<name>X1IQ07_9ZZZZ</name>